<evidence type="ECO:0000256" key="3">
    <source>
        <dbReference type="ARBA" id="ARBA00023125"/>
    </source>
</evidence>
<dbReference type="AlphaFoldDB" id="A0A8T0Q5W4"/>
<sequence length="300" mass="32108">MGGGGGGKNGAVRQYIRSKEPRMRWTADLHRSFVRAIECLGGQDKATPKLILQFMGAKELTISHVKSHLQMYRAARLGAARRGMQAAQLQRRHSCAGNEQGPKEFLCPPLKRARMGTAAVYQILQGSHGISEARTAAAGSLYCVDDYMQAMAMRRRIKEEGLRWQRRDVAAATAASNLQAVGCLEQESDRFKQISRPEANHLGLALNQQQGSIEDGNGCSLFSSFSVAAKGEPPDQCSLSLSLGLDPNSARAMAAASPSGSSCILMASPARRSSSDCSGHSDHFLGPGLSLELSLSICGS</sequence>
<feature type="domain" description="Myb-like" evidence="6">
    <location>
        <begin position="22"/>
        <end position="73"/>
    </location>
</feature>
<name>A0A8T0Q5W4_PANVG</name>
<dbReference type="Proteomes" id="UP000823388">
    <property type="component" value="Chromosome 7N"/>
</dbReference>
<proteinExistence type="predicted"/>
<dbReference type="Gene3D" id="1.10.10.60">
    <property type="entry name" value="Homeodomain-like"/>
    <property type="match status" value="1"/>
</dbReference>
<dbReference type="InterPro" id="IPR009057">
    <property type="entry name" value="Homeodomain-like_sf"/>
</dbReference>
<dbReference type="InterPro" id="IPR006447">
    <property type="entry name" value="Myb_dom_plants"/>
</dbReference>
<keyword evidence="3" id="KW-0238">DNA-binding</keyword>
<organism evidence="7 8">
    <name type="scientific">Panicum virgatum</name>
    <name type="common">Blackwell switchgrass</name>
    <dbReference type="NCBI Taxonomy" id="38727"/>
    <lineage>
        <taxon>Eukaryota</taxon>
        <taxon>Viridiplantae</taxon>
        <taxon>Streptophyta</taxon>
        <taxon>Embryophyta</taxon>
        <taxon>Tracheophyta</taxon>
        <taxon>Spermatophyta</taxon>
        <taxon>Magnoliopsida</taxon>
        <taxon>Liliopsida</taxon>
        <taxon>Poales</taxon>
        <taxon>Poaceae</taxon>
        <taxon>PACMAD clade</taxon>
        <taxon>Panicoideae</taxon>
        <taxon>Panicodae</taxon>
        <taxon>Paniceae</taxon>
        <taxon>Panicinae</taxon>
        <taxon>Panicum</taxon>
        <taxon>Panicum sect. Hiantes</taxon>
    </lineage>
</organism>
<evidence type="ECO:0000256" key="5">
    <source>
        <dbReference type="ARBA" id="ARBA00023242"/>
    </source>
</evidence>
<comment type="caution">
    <text evidence="7">The sequence shown here is derived from an EMBL/GenBank/DDBJ whole genome shotgun (WGS) entry which is preliminary data.</text>
</comment>
<dbReference type="EMBL" id="CM029050">
    <property type="protein sequence ID" value="KAG2568079.1"/>
    <property type="molecule type" value="Genomic_DNA"/>
</dbReference>
<dbReference type="GO" id="GO:0003677">
    <property type="term" value="F:DNA binding"/>
    <property type="evidence" value="ECO:0007669"/>
    <property type="project" value="UniProtKB-KW"/>
</dbReference>
<evidence type="ECO:0000259" key="6">
    <source>
        <dbReference type="Pfam" id="PF00249"/>
    </source>
</evidence>
<dbReference type="SUPFAM" id="SSF46689">
    <property type="entry name" value="Homeodomain-like"/>
    <property type="match status" value="1"/>
</dbReference>
<dbReference type="PANTHER" id="PTHR31314:SF183">
    <property type="entry name" value="MYB FAMILY TRANSCRIPTION FACTOR MOF1"/>
    <property type="match status" value="1"/>
</dbReference>
<evidence type="ECO:0000256" key="1">
    <source>
        <dbReference type="ARBA" id="ARBA00004123"/>
    </source>
</evidence>
<keyword evidence="4" id="KW-0804">Transcription</keyword>
<dbReference type="GO" id="GO:0003700">
    <property type="term" value="F:DNA-binding transcription factor activity"/>
    <property type="evidence" value="ECO:0007669"/>
    <property type="project" value="InterPro"/>
</dbReference>
<dbReference type="NCBIfam" id="TIGR01557">
    <property type="entry name" value="myb_SHAQKYF"/>
    <property type="match status" value="1"/>
</dbReference>
<dbReference type="InterPro" id="IPR046955">
    <property type="entry name" value="PHR1-like"/>
</dbReference>
<reference evidence="7" key="1">
    <citation type="submission" date="2020-05" db="EMBL/GenBank/DDBJ databases">
        <title>WGS assembly of Panicum virgatum.</title>
        <authorList>
            <person name="Lovell J.T."/>
            <person name="Jenkins J."/>
            <person name="Shu S."/>
            <person name="Juenger T.E."/>
            <person name="Schmutz J."/>
        </authorList>
    </citation>
    <scope>NUCLEOTIDE SEQUENCE</scope>
    <source>
        <strain evidence="7">AP13</strain>
    </source>
</reference>
<keyword evidence="5" id="KW-0539">Nucleus</keyword>
<dbReference type="Pfam" id="PF00249">
    <property type="entry name" value="Myb_DNA-binding"/>
    <property type="match status" value="1"/>
</dbReference>
<dbReference type="GO" id="GO:0005634">
    <property type="term" value="C:nucleus"/>
    <property type="evidence" value="ECO:0007669"/>
    <property type="project" value="UniProtKB-SubCell"/>
</dbReference>
<dbReference type="FunFam" id="1.10.10.60:FF:000007">
    <property type="entry name" value="Two-component response regulator"/>
    <property type="match status" value="1"/>
</dbReference>
<dbReference type="PANTHER" id="PTHR31314">
    <property type="entry name" value="MYB FAMILY TRANSCRIPTION FACTOR PHL7-LIKE"/>
    <property type="match status" value="1"/>
</dbReference>
<dbReference type="InterPro" id="IPR001005">
    <property type="entry name" value="SANT/Myb"/>
</dbReference>
<keyword evidence="2" id="KW-0805">Transcription regulation</keyword>
<evidence type="ECO:0000256" key="2">
    <source>
        <dbReference type="ARBA" id="ARBA00023015"/>
    </source>
</evidence>
<comment type="subcellular location">
    <subcellularLocation>
        <location evidence="1">Nucleus</location>
    </subcellularLocation>
</comment>
<evidence type="ECO:0000256" key="4">
    <source>
        <dbReference type="ARBA" id="ARBA00023163"/>
    </source>
</evidence>
<evidence type="ECO:0000313" key="7">
    <source>
        <dbReference type="EMBL" id="KAG2568079.1"/>
    </source>
</evidence>
<gene>
    <name evidence="7" type="ORF">PVAP13_7NG186100</name>
</gene>
<dbReference type="OrthoDB" id="551907at2759"/>
<accession>A0A8T0Q5W4</accession>
<protein>
    <recommendedName>
        <fullName evidence="6">Myb-like domain-containing protein</fullName>
    </recommendedName>
</protein>
<evidence type="ECO:0000313" key="8">
    <source>
        <dbReference type="Proteomes" id="UP000823388"/>
    </source>
</evidence>
<keyword evidence="8" id="KW-1185">Reference proteome</keyword>